<feature type="domain" description="Retrotransposon gag" evidence="1">
    <location>
        <begin position="2"/>
        <end position="49"/>
    </location>
</feature>
<dbReference type="EMBL" id="MTKT01002501">
    <property type="protein sequence ID" value="OWM78215.1"/>
    <property type="molecule type" value="Genomic_DNA"/>
</dbReference>
<dbReference type="InterPro" id="IPR005162">
    <property type="entry name" value="Retrotrans_gag_dom"/>
</dbReference>
<organism evidence="2 3">
    <name type="scientific">Punica granatum</name>
    <name type="common">Pomegranate</name>
    <dbReference type="NCBI Taxonomy" id="22663"/>
    <lineage>
        <taxon>Eukaryota</taxon>
        <taxon>Viridiplantae</taxon>
        <taxon>Streptophyta</taxon>
        <taxon>Embryophyta</taxon>
        <taxon>Tracheophyta</taxon>
        <taxon>Spermatophyta</taxon>
        <taxon>Magnoliopsida</taxon>
        <taxon>eudicotyledons</taxon>
        <taxon>Gunneridae</taxon>
        <taxon>Pentapetalae</taxon>
        <taxon>rosids</taxon>
        <taxon>malvids</taxon>
        <taxon>Myrtales</taxon>
        <taxon>Lythraceae</taxon>
        <taxon>Punica</taxon>
    </lineage>
</organism>
<dbReference type="PANTHER" id="PTHR37610">
    <property type="entry name" value="CCHC-TYPE DOMAIN-CONTAINING PROTEIN"/>
    <property type="match status" value="1"/>
</dbReference>
<accession>A0A218WZ82</accession>
<comment type="caution">
    <text evidence="2">The sequence shown here is derived from an EMBL/GenBank/DDBJ whole genome shotgun (WGS) entry which is preliminary data.</text>
</comment>
<evidence type="ECO:0000313" key="2">
    <source>
        <dbReference type="EMBL" id="OWM78215.1"/>
    </source>
</evidence>
<name>A0A218WZ82_PUNGR</name>
<proteinExistence type="predicted"/>
<sequence>MWNDLKQRSSHGNTSWVQQIKADLSTLRQEGLTVAEYYTRMKALWDELDD</sequence>
<evidence type="ECO:0000313" key="3">
    <source>
        <dbReference type="Proteomes" id="UP000197138"/>
    </source>
</evidence>
<dbReference type="Proteomes" id="UP000197138">
    <property type="component" value="Unassembled WGS sequence"/>
</dbReference>
<evidence type="ECO:0000259" key="1">
    <source>
        <dbReference type="Pfam" id="PF03732"/>
    </source>
</evidence>
<protein>
    <recommendedName>
        <fullName evidence="1">Retrotransposon gag domain-containing protein</fullName>
    </recommendedName>
</protein>
<dbReference type="Pfam" id="PF03732">
    <property type="entry name" value="Retrotrans_gag"/>
    <property type="match status" value="1"/>
</dbReference>
<gene>
    <name evidence="2" type="ORF">CDL15_Pgr015034</name>
</gene>
<reference evidence="3" key="1">
    <citation type="journal article" date="2017" name="Plant J.">
        <title>The pomegranate (Punica granatum L.) genome and the genomics of punicalagin biosynthesis.</title>
        <authorList>
            <person name="Qin G."/>
            <person name="Xu C."/>
            <person name="Ming R."/>
            <person name="Tang H."/>
            <person name="Guyot R."/>
            <person name="Kramer E.M."/>
            <person name="Hu Y."/>
            <person name="Yi X."/>
            <person name="Qi Y."/>
            <person name="Xu X."/>
            <person name="Gao Z."/>
            <person name="Pan H."/>
            <person name="Jian J."/>
            <person name="Tian Y."/>
            <person name="Yue Z."/>
            <person name="Xu Y."/>
        </authorList>
    </citation>
    <scope>NUCLEOTIDE SEQUENCE [LARGE SCALE GENOMIC DNA]</scope>
    <source>
        <strain evidence="3">cv. Dabenzi</strain>
    </source>
</reference>
<dbReference type="AlphaFoldDB" id="A0A218WZ82"/>
<dbReference type="PANTHER" id="PTHR37610:SF97">
    <property type="entry name" value="RETROTRANSPOSON GAG DOMAIN-CONTAINING PROTEIN"/>
    <property type="match status" value="1"/>
</dbReference>